<dbReference type="GO" id="GO:0000160">
    <property type="term" value="P:phosphorelay signal transduction system"/>
    <property type="evidence" value="ECO:0007669"/>
    <property type="project" value="InterPro"/>
</dbReference>
<keyword evidence="1" id="KW-0238">DNA-binding</keyword>
<dbReference type="InterPro" id="IPR016032">
    <property type="entry name" value="Sig_transdc_resp-reg_C-effctor"/>
</dbReference>
<reference evidence="4" key="1">
    <citation type="submission" date="2020-05" db="EMBL/GenBank/DDBJ databases">
        <title>Frigoriglobus tundricola gen. nov., sp. nov., a psychrotolerant cellulolytic planctomycete of the family Gemmataceae with two divergent copies of 16S rRNA gene.</title>
        <authorList>
            <person name="Kulichevskaya I.S."/>
            <person name="Ivanova A.A."/>
            <person name="Naumoff D.G."/>
            <person name="Beletsky A.V."/>
            <person name="Rijpstra W.I.C."/>
            <person name="Sinninghe Damste J.S."/>
            <person name="Mardanov A.V."/>
            <person name="Ravin N.V."/>
            <person name="Dedysh S.N."/>
        </authorList>
    </citation>
    <scope>NUCLEOTIDE SEQUENCE [LARGE SCALE GENOMIC DNA]</scope>
    <source>
        <strain evidence="4">PL17</strain>
    </source>
</reference>
<evidence type="ECO:0000259" key="2">
    <source>
        <dbReference type="SMART" id="SM00862"/>
    </source>
</evidence>
<protein>
    <recommendedName>
        <fullName evidence="2">OmpR/PhoB-type domain-containing protein</fullName>
    </recommendedName>
</protein>
<sequence>MSPPDPIRRLQASARAAAEHVAPGERAARVVVFDTRGAKVLDMTVPASASVTEDERPAAPMAGWCVTDRGATFDGKAVPVTGRKRDVLRVLVENETATVDDLRAAWGDYKAEESTIRWQIGELKKALKASFPDYPGELIEATGNGYRLLIR</sequence>
<dbReference type="AlphaFoldDB" id="A0A6M5YIG8"/>
<name>A0A6M5YIG8_9BACT</name>
<dbReference type="SUPFAM" id="SSF46894">
    <property type="entry name" value="C-terminal effector domain of the bipartite response regulators"/>
    <property type="match status" value="1"/>
</dbReference>
<dbReference type="SMART" id="SM00862">
    <property type="entry name" value="Trans_reg_C"/>
    <property type="match status" value="1"/>
</dbReference>
<dbReference type="EMBL" id="CP053452">
    <property type="protein sequence ID" value="QJW93111.1"/>
    <property type="molecule type" value="Genomic_DNA"/>
</dbReference>
<dbReference type="InterPro" id="IPR036388">
    <property type="entry name" value="WH-like_DNA-bd_sf"/>
</dbReference>
<dbReference type="GO" id="GO:0006355">
    <property type="term" value="P:regulation of DNA-templated transcription"/>
    <property type="evidence" value="ECO:0007669"/>
    <property type="project" value="InterPro"/>
</dbReference>
<dbReference type="RefSeq" id="WP_171469374.1">
    <property type="nucleotide sequence ID" value="NZ_CP053452.2"/>
</dbReference>
<proteinExistence type="predicted"/>
<dbReference type="InterPro" id="IPR001867">
    <property type="entry name" value="OmpR/PhoB-type_DNA-bd"/>
</dbReference>
<gene>
    <name evidence="3" type="ORF">FTUN_0614</name>
</gene>
<evidence type="ECO:0000313" key="3">
    <source>
        <dbReference type="EMBL" id="QJW93111.1"/>
    </source>
</evidence>
<evidence type="ECO:0000313" key="4">
    <source>
        <dbReference type="Proteomes" id="UP000503447"/>
    </source>
</evidence>
<dbReference type="Gene3D" id="1.10.10.10">
    <property type="entry name" value="Winged helix-like DNA-binding domain superfamily/Winged helix DNA-binding domain"/>
    <property type="match status" value="1"/>
</dbReference>
<dbReference type="Proteomes" id="UP000503447">
    <property type="component" value="Chromosome"/>
</dbReference>
<evidence type="ECO:0000256" key="1">
    <source>
        <dbReference type="ARBA" id="ARBA00023125"/>
    </source>
</evidence>
<accession>A0A6M5YIG8</accession>
<dbReference type="GO" id="GO:0003677">
    <property type="term" value="F:DNA binding"/>
    <property type="evidence" value="ECO:0007669"/>
    <property type="project" value="UniProtKB-KW"/>
</dbReference>
<keyword evidence="4" id="KW-1185">Reference proteome</keyword>
<dbReference type="KEGG" id="ftj:FTUN_0614"/>
<feature type="domain" description="OmpR/PhoB-type" evidence="2">
    <location>
        <begin position="75"/>
        <end position="148"/>
    </location>
</feature>
<organism evidence="3 4">
    <name type="scientific">Frigoriglobus tundricola</name>
    <dbReference type="NCBI Taxonomy" id="2774151"/>
    <lineage>
        <taxon>Bacteria</taxon>
        <taxon>Pseudomonadati</taxon>
        <taxon>Planctomycetota</taxon>
        <taxon>Planctomycetia</taxon>
        <taxon>Gemmatales</taxon>
        <taxon>Gemmataceae</taxon>
        <taxon>Frigoriglobus</taxon>
    </lineage>
</organism>